<gene>
    <name evidence="2" type="ORF">J2X05_003232</name>
</gene>
<dbReference type="InterPro" id="IPR047525">
    <property type="entry name" value="TfoX-like"/>
</dbReference>
<dbReference type="Proteomes" id="UP001253595">
    <property type="component" value="Unassembled WGS sequence"/>
</dbReference>
<organism evidence="2 3">
    <name type="scientific">Cellvibrio fibrivorans</name>
    <dbReference type="NCBI Taxonomy" id="126350"/>
    <lineage>
        <taxon>Bacteria</taxon>
        <taxon>Pseudomonadati</taxon>
        <taxon>Pseudomonadota</taxon>
        <taxon>Gammaproteobacteria</taxon>
        <taxon>Cellvibrionales</taxon>
        <taxon>Cellvibrionaceae</taxon>
        <taxon>Cellvibrio</taxon>
    </lineage>
</organism>
<evidence type="ECO:0000313" key="3">
    <source>
        <dbReference type="Proteomes" id="UP001253595"/>
    </source>
</evidence>
<dbReference type="InterPro" id="IPR007076">
    <property type="entry name" value="TfoX_N"/>
</dbReference>
<dbReference type="PANTHER" id="PTHR36121">
    <property type="entry name" value="PROTEIN SXY"/>
    <property type="match status" value="1"/>
</dbReference>
<name>A0ABU1V168_9GAMM</name>
<dbReference type="Pfam" id="PF04993">
    <property type="entry name" value="TfoX_N"/>
    <property type="match status" value="1"/>
</dbReference>
<sequence>MNLSHAYLDRIIARLSQVAEVSYRRIFNGVGIYYRGVQFAIVINDHLYFRADEHSRALYQQKGMAAFQPRAAINVESSFFQLPNEVLDQPAELKHWLRIAVEAAQIGDFRDDETCLDTPIRHLHARA</sequence>
<dbReference type="SUPFAM" id="SSF159894">
    <property type="entry name" value="YgaC/TfoX-N like"/>
    <property type="match status" value="1"/>
</dbReference>
<dbReference type="RefSeq" id="WP_310074224.1">
    <property type="nucleotide sequence ID" value="NZ_JAVDVX010000006.1"/>
</dbReference>
<protein>
    <submittedName>
        <fullName evidence="2">DNA transformation protein</fullName>
    </submittedName>
</protein>
<comment type="caution">
    <text evidence="2">The sequence shown here is derived from an EMBL/GenBank/DDBJ whole genome shotgun (WGS) entry which is preliminary data.</text>
</comment>
<evidence type="ECO:0000259" key="1">
    <source>
        <dbReference type="Pfam" id="PF04993"/>
    </source>
</evidence>
<feature type="domain" description="TfoX N-terminal" evidence="1">
    <location>
        <begin position="15"/>
        <end position="104"/>
    </location>
</feature>
<dbReference type="EMBL" id="JAVDVX010000006">
    <property type="protein sequence ID" value="MDR7091197.1"/>
    <property type="molecule type" value="Genomic_DNA"/>
</dbReference>
<evidence type="ECO:0000313" key="2">
    <source>
        <dbReference type="EMBL" id="MDR7091197.1"/>
    </source>
</evidence>
<accession>A0ABU1V168</accession>
<reference evidence="2 3" key="1">
    <citation type="submission" date="2023-07" db="EMBL/GenBank/DDBJ databases">
        <title>Sorghum-associated microbial communities from plants grown in Nebraska, USA.</title>
        <authorList>
            <person name="Schachtman D."/>
        </authorList>
    </citation>
    <scope>NUCLEOTIDE SEQUENCE [LARGE SCALE GENOMIC DNA]</scope>
    <source>
        <strain evidence="2 3">BE190</strain>
    </source>
</reference>
<keyword evidence="3" id="KW-1185">Reference proteome</keyword>
<dbReference type="Gene3D" id="3.30.1460.30">
    <property type="entry name" value="YgaC/TfoX-N like chaperone"/>
    <property type="match status" value="1"/>
</dbReference>
<proteinExistence type="predicted"/>
<dbReference type="PANTHER" id="PTHR36121:SF1">
    <property type="entry name" value="PROTEIN SXY"/>
    <property type="match status" value="1"/>
</dbReference>